<dbReference type="Pfam" id="PF12867">
    <property type="entry name" value="DinB_2"/>
    <property type="match status" value="1"/>
</dbReference>
<dbReference type="OrthoDB" id="4295522at2"/>
<dbReference type="SUPFAM" id="SSF109854">
    <property type="entry name" value="DinB/YfiT-like putative metalloenzymes"/>
    <property type="match status" value="1"/>
</dbReference>
<dbReference type="Gene3D" id="1.20.120.450">
    <property type="entry name" value="dinb family like domain"/>
    <property type="match status" value="1"/>
</dbReference>
<dbReference type="Proteomes" id="UP000027980">
    <property type="component" value="Chromosome"/>
</dbReference>
<dbReference type="InterPro" id="IPR034660">
    <property type="entry name" value="DinB/YfiT-like"/>
</dbReference>
<protein>
    <recommendedName>
        <fullName evidence="1">DinB-like domain-containing protein</fullName>
    </recommendedName>
</protein>
<reference evidence="2 3" key="1">
    <citation type="submission" date="2014-07" db="EMBL/GenBank/DDBJ databases">
        <title>Complete genome sequence of a moderately halophilic bacterium Terribacillus aidingensis MP602, isolated from Cryptomeria fortunei in Tianmu mountain in China.</title>
        <authorList>
            <person name="Wang Y."/>
            <person name="Lu P."/>
            <person name="Zhang L."/>
        </authorList>
    </citation>
    <scope>NUCLEOTIDE SEQUENCE [LARGE SCALE GENOMIC DNA]</scope>
    <source>
        <strain evidence="2 3">MP602</strain>
    </source>
</reference>
<dbReference type="HOGENOM" id="CLU_125425_1_0_9"/>
<dbReference type="InterPro" id="IPR024775">
    <property type="entry name" value="DinB-like"/>
</dbReference>
<dbReference type="KEGG" id="tap:GZ22_13630"/>
<name>A0A075LN60_9BACI</name>
<dbReference type="RefSeq" id="WP_038563327.1">
    <property type="nucleotide sequence ID" value="NZ_CP008876.1"/>
</dbReference>
<sequence>MEKRQEILFSQMRTYRMELLQLAKSFTEEEADIIPQGFRNNLRWNLGHVFLDQYLWIQALTKEEAPIPNGFKNWFSYGTTPTDFTANTPAFTHLLSLLQAQPGQIFERYADHIDKEYPAIDMGMETIEQVLIRTIFHEGMHLQAILDIKKALSRKI</sequence>
<evidence type="ECO:0000313" key="2">
    <source>
        <dbReference type="EMBL" id="AIF67571.1"/>
    </source>
</evidence>
<feature type="domain" description="DinB-like" evidence="1">
    <location>
        <begin position="13"/>
        <end position="145"/>
    </location>
</feature>
<dbReference type="EMBL" id="CP008876">
    <property type="protein sequence ID" value="AIF67571.1"/>
    <property type="molecule type" value="Genomic_DNA"/>
</dbReference>
<accession>A0A075LN60</accession>
<evidence type="ECO:0000259" key="1">
    <source>
        <dbReference type="Pfam" id="PF12867"/>
    </source>
</evidence>
<dbReference type="GeneID" id="34222879"/>
<organism evidence="2 3">
    <name type="scientific">Terribacillus saccharophilus</name>
    <dbReference type="NCBI Taxonomy" id="361277"/>
    <lineage>
        <taxon>Bacteria</taxon>
        <taxon>Bacillati</taxon>
        <taxon>Bacillota</taxon>
        <taxon>Bacilli</taxon>
        <taxon>Bacillales</taxon>
        <taxon>Bacillaceae</taxon>
        <taxon>Terribacillus</taxon>
    </lineage>
</organism>
<evidence type="ECO:0000313" key="3">
    <source>
        <dbReference type="Proteomes" id="UP000027980"/>
    </source>
</evidence>
<dbReference type="AlphaFoldDB" id="A0A075LN60"/>
<proteinExistence type="predicted"/>
<gene>
    <name evidence="2" type="ORF">GZ22_13630</name>
</gene>